<accession>A0A9D4RCP7</accession>
<reference evidence="3" key="2">
    <citation type="submission" date="2020-11" db="EMBL/GenBank/DDBJ databases">
        <authorList>
            <person name="McCartney M.A."/>
            <person name="Auch B."/>
            <person name="Kono T."/>
            <person name="Mallez S."/>
            <person name="Becker A."/>
            <person name="Gohl D.M."/>
            <person name="Silverstein K.A.T."/>
            <person name="Koren S."/>
            <person name="Bechman K.B."/>
            <person name="Herman A."/>
            <person name="Abrahante J.E."/>
            <person name="Garbe J."/>
        </authorList>
    </citation>
    <scope>NUCLEOTIDE SEQUENCE</scope>
    <source>
        <strain evidence="3">Duluth1</strain>
        <tissue evidence="3">Whole animal</tissue>
    </source>
</reference>
<name>A0A9D4RCP7_DREPO</name>
<gene>
    <name evidence="2" type="ORF">DPMN_024555</name>
    <name evidence="3" type="ORF">DPMN_024809</name>
</gene>
<evidence type="ECO:0000313" key="4">
    <source>
        <dbReference type="Proteomes" id="UP000828390"/>
    </source>
</evidence>
<evidence type="ECO:0000313" key="3">
    <source>
        <dbReference type="EMBL" id="KAH3861857.1"/>
    </source>
</evidence>
<feature type="region of interest" description="Disordered" evidence="1">
    <location>
        <begin position="43"/>
        <end position="62"/>
    </location>
</feature>
<reference evidence="3" key="1">
    <citation type="journal article" date="2019" name="bioRxiv">
        <title>The Genome of the Zebra Mussel, Dreissena polymorpha: A Resource for Invasive Species Research.</title>
        <authorList>
            <person name="McCartney M.A."/>
            <person name="Auch B."/>
            <person name="Kono T."/>
            <person name="Mallez S."/>
            <person name="Zhang Y."/>
            <person name="Obille A."/>
            <person name="Becker A."/>
            <person name="Abrahante J.E."/>
            <person name="Garbe J."/>
            <person name="Badalamenti J.P."/>
            <person name="Herman A."/>
            <person name="Mangelson H."/>
            <person name="Liachko I."/>
            <person name="Sullivan S."/>
            <person name="Sone E.D."/>
            <person name="Koren S."/>
            <person name="Silverstein K.A.T."/>
            <person name="Beckman K.B."/>
            <person name="Gohl D.M."/>
        </authorList>
    </citation>
    <scope>NUCLEOTIDE SEQUENCE</scope>
    <source>
        <strain evidence="3">Duluth1</strain>
        <tissue evidence="3">Whole animal</tissue>
    </source>
</reference>
<evidence type="ECO:0000313" key="2">
    <source>
        <dbReference type="EMBL" id="KAH3861622.1"/>
    </source>
</evidence>
<feature type="compositionally biased region" description="Polar residues" evidence="1">
    <location>
        <begin position="43"/>
        <end position="54"/>
    </location>
</feature>
<comment type="caution">
    <text evidence="3">The sequence shown here is derived from an EMBL/GenBank/DDBJ whole genome shotgun (WGS) entry which is preliminary data.</text>
</comment>
<keyword evidence="4" id="KW-1185">Reference proteome</keyword>
<proteinExistence type="predicted"/>
<organism evidence="3 4">
    <name type="scientific">Dreissena polymorpha</name>
    <name type="common">Zebra mussel</name>
    <name type="synonym">Mytilus polymorpha</name>
    <dbReference type="NCBI Taxonomy" id="45954"/>
    <lineage>
        <taxon>Eukaryota</taxon>
        <taxon>Metazoa</taxon>
        <taxon>Spiralia</taxon>
        <taxon>Lophotrochozoa</taxon>
        <taxon>Mollusca</taxon>
        <taxon>Bivalvia</taxon>
        <taxon>Autobranchia</taxon>
        <taxon>Heteroconchia</taxon>
        <taxon>Euheterodonta</taxon>
        <taxon>Imparidentia</taxon>
        <taxon>Neoheterodontei</taxon>
        <taxon>Myida</taxon>
        <taxon>Dreissenoidea</taxon>
        <taxon>Dreissenidae</taxon>
        <taxon>Dreissena</taxon>
    </lineage>
</organism>
<evidence type="ECO:0000256" key="1">
    <source>
        <dbReference type="SAM" id="MobiDB-lite"/>
    </source>
</evidence>
<dbReference type="EMBL" id="JAIWYP010000002">
    <property type="protein sequence ID" value="KAH3861622.1"/>
    <property type="molecule type" value="Genomic_DNA"/>
</dbReference>
<dbReference type="AlphaFoldDB" id="A0A9D4RCP7"/>
<protein>
    <submittedName>
        <fullName evidence="3">Uncharacterized protein</fullName>
    </submittedName>
</protein>
<sequence>MFRLFFDKSIPISFNHQRNVNETSMNLLNDVSLSTQMLQANVARSTAETGGSTQLRRHASKL</sequence>
<dbReference type="Proteomes" id="UP000828390">
    <property type="component" value="Unassembled WGS sequence"/>
</dbReference>
<dbReference type="EMBL" id="JAIWYP010000002">
    <property type="protein sequence ID" value="KAH3861857.1"/>
    <property type="molecule type" value="Genomic_DNA"/>
</dbReference>